<dbReference type="PANTHER" id="PTHR12649:SF11">
    <property type="entry name" value="PEPTIDYL-TRNA HYDROLASE 2, MITOCHONDRIAL"/>
    <property type="match status" value="1"/>
</dbReference>
<dbReference type="FunFam" id="3.40.1490.10:FF:000001">
    <property type="entry name" value="Peptidyl-tRNA hydrolase 2"/>
    <property type="match status" value="1"/>
</dbReference>
<dbReference type="InterPro" id="IPR023476">
    <property type="entry name" value="Pep_tRNA_hydro_II_dom_sf"/>
</dbReference>
<dbReference type="EC" id="3.1.1.29" evidence="1"/>
<evidence type="ECO:0000256" key="1">
    <source>
        <dbReference type="ARBA" id="ARBA00013260"/>
    </source>
</evidence>
<dbReference type="InterPro" id="IPR002833">
    <property type="entry name" value="PTH2"/>
</dbReference>
<gene>
    <name evidence="5" type="ORF">ONB1V03_LOCUS9406</name>
</gene>
<comment type="catalytic activity">
    <reaction evidence="4">
        <text>an N-acyl-L-alpha-aminoacyl-tRNA + H2O = an N-acyl-L-amino acid + a tRNA + H(+)</text>
        <dbReference type="Rhea" id="RHEA:54448"/>
        <dbReference type="Rhea" id="RHEA-COMP:10123"/>
        <dbReference type="Rhea" id="RHEA-COMP:13883"/>
        <dbReference type="ChEBI" id="CHEBI:15377"/>
        <dbReference type="ChEBI" id="CHEBI:15378"/>
        <dbReference type="ChEBI" id="CHEBI:59874"/>
        <dbReference type="ChEBI" id="CHEBI:78442"/>
        <dbReference type="ChEBI" id="CHEBI:138191"/>
        <dbReference type="EC" id="3.1.1.29"/>
    </reaction>
</comment>
<protein>
    <recommendedName>
        <fullName evidence="1">peptidyl-tRNA hydrolase</fullName>
        <ecNumber evidence="1">3.1.1.29</ecNumber>
    </recommendedName>
</protein>
<dbReference type="Proteomes" id="UP000728032">
    <property type="component" value="Unassembled WGS sequence"/>
</dbReference>
<dbReference type="Gene3D" id="3.40.1490.10">
    <property type="entry name" value="Bit1"/>
    <property type="match status" value="1"/>
</dbReference>
<dbReference type="OrthoDB" id="1733656at2759"/>
<dbReference type="SUPFAM" id="SSF102462">
    <property type="entry name" value="Peptidyl-tRNA hydrolase II"/>
    <property type="match status" value="1"/>
</dbReference>
<accession>A0A7R9M387</accession>
<dbReference type="GO" id="GO:0004045">
    <property type="term" value="F:peptidyl-tRNA hydrolase activity"/>
    <property type="evidence" value="ECO:0007669"/>
    <property type="project" value="UniProtKB-EC"/>
</dbReference>
<name>A0A7R9M387_9ACAR</name>
<keyword evidence="2" id="KW-0378">Hydrolase</keyword>
<evidence type="ECO:0000256" key="4">
    <source>
        <dbReference type="ARBA" id="ARBA00048707"/>
    </source>
</evidence>
<proteinExistence type="inferred from homology"/>
<comment type="similarity">
    <text evidence="3">Belongs to the PTH2 family.</text>
</comment>
<dbReference type="GO" id="GO:0005829">
    <property type="term" value="C:cytosol"/>
    <property type="evidence" value="ECO:0007669"/>
    <property type="project" value="TreeGrafter"/>
</dbReference>
<evidence type="ECO:0000313" key="5">
    <source>
        <dbReference type="EMBL" id="CAD7652747.1"/>
    </source>
</evidence>
<dbReference type="NCBIfam" id="NF003314">
    <property type="entry name" value="PRK04322.1"/>
    <property type="match status" value="1"/>
</dbReference>
<dbReference type="EMBL" id="OC920723">
    <property type="protein sequence ID" value="CAD7652747.1"/>
    <property type="molecule type" value="Genomic_DNA"/>
</dbReference>
<sequence length="127" mass="13917">VDHVFSEDCLGPECKLVIVVRSDLKMGKGKACAQASHAAVMAYEQIRKQKALLNLWRLSGQRKVVVKVDTEEELLEIDREARKAGLVTSLIRDAGHTQVSPGSRTCLGVGPGPQQLVDRVTGHLKLY</sequence>
<dbReference type="Pfam" id="PF01981">
    <property type="entry name" value="PTH2"/>
    <property type="match status" value="1"/>
</dbReference>
<dbReference type="CDD" id="cd02430">
    <property type="entry name" value="PTH2"/>
    <property type="match status" value="1"/>
</dbReference>
<evidence type="ECO:0000256" key="2">
    <source>
        <dbReference type="ARBA" id="ARBA00022801"/>
    </source>
</evidence>
<dbReference type="NCBIfam" id="TIGR00283">
    <property type="entry name" value="arch_pth2"/>
    <property type="match status" value="1"/>
</dbReference>
<dbReference type="EMBL" id="CAJPVJ010005898">
    <property type="protein sequence ID" value="CAG2169934.1"/>
    <property type="molecule type" value="Genomic_DNA"/>
</dbReference>
<feature type="non-terminal residue" evidence="5">
    <location>
        <position position="127"/>
    </location>
</feature>
<dbReference type="AlphaFoldDB" id="A0A7R9M387"/>
<reference evidence="5" key="1">
    <citation type="submission" date="2020-11" db="EMBL/GenBank/DDBJ databases">
        <authorList>
            <person name="Tran Van P."/>
        </authorList>
    </citation>
    <scope>NUCLEOTIDE SEQUENCE</scope>
</reference>
<keyword evidence="6" id="KW-1185">Reference proteome</keyword>
<organism evidence="5">
    <name type="scientific">Oppiella nova</name>
    <dbReference type="NCBI Taxonomy" id="334625"/>
    <lineage>
        <taxon>Eukaryota</taxon>
        <taxon>Metazoa</taxon>
        <taxon>Ecdysozoa</taxon>
        <taxon>Arthropoda</taxon>
        <taxon>Chelicerata</taxon>
        <taxon>Arachnida</taxon>
        <taxon>Acari</taxon>
        <taxon>Acariformes</taxon>
        <taxon>Sarcoptiformes</taxon>
        <taxon>Oribatida</taxon>
        <taxon>Brachypylina</taxon>
        <taxon>Oppioidea</taxon>
        <taxon>Oppiidae</taxon>
        <taxon>Oppiella</taxon>
    </lineage>
</organism>
<evidence type="ECO:0000256" key="3">
    <source>
        <dbReference type="ARBA" id="ARBA00038050"/>
    </source>
</evidence>
<evidence type="ECO:0000313" key="6">
    <source>
        <dbReference type="Proteomes" id="UP000728032"/>
    </source>
</evidence>
<dbReference type="PANTHER" id="PTHR12649">
    <property type="entry name" value="PEPTIDYL-TRNA HYDROLASE 2"/>
    <property type="match status" value="1"/>
</dbReference>